<keyword evidence="6" id="KW-0539">Nucleus</keyword>
<dbReference type="Pfam" id="PF11951">
    <property type="entry name" value="Fungal_trans_2"/>
    <property type="match status" value="1"/>
</dbReference>
<evidence type="ECO:0000259" key="7">
    <source>
        <dbReference type="Pfam" id="PF05368"/>
    </source>
</evidence>
<dbReference type="EMBL" id="JAPZBQ010000001">
    <property type="protein sequence ID" value="KAJ5352366.1"/>
    <property type="molecule type" value="Genomic_DNA"/>
</dbReference>
<dbReference type="Proteomes" id="UP001147695">
    <property type="component" value="Unassembled WGS sequence"/>
</dbReference>
<gene>
    <name evidence="8" type="ORF">N7452_001340</name>
</gene>
<dbReference type="PANTHER" id="PTHR36206:SF12">
    <property type="entry name" value="ASPERCRYPTIN BIOSYNTHESIS CLUSTER-SPECIFIC TRANSCRIPTION REGULATOR ATNN-RELATED"/>
    <property type="match status" value="1"/>
</dbReference>
<dbReference type="PROSITE" id="PS00012">
    <property type="entry name" value="PHOSPHOPANTETHEINE"/>
    <property type="match status" value="1"/>
</dbReference>
<evidence type="ECO:0000313" key="9">
    <source>
        <dbReference type="Proteomes" id="UP001147695"/>
    </source>
</evidence>
<evidence type="ECO:0000256" key="5">
    <source>
        <dbReference type="ARBA" id="ARBA00023163"/>
    </source>
</evidence>
<sequence length="728" mass="82078">MSPTIAFVAGATGHQGGATARELLKSGVKVHAIVRDSSSKSAIDLQRLGAHLFPGDFEDFLSLKAALGGATAVFLNVLPTVSDTKREVVHAKNIIDAAIASGTVTTIVYSSVTMTGRHEEFPNWGPGYPLAWYWENKAQIESMVRGSGIEYWTILRPAFLMHNYHQPTASYMFPDLVQRRTFLTAYKPSTAMTILDRDDVGKFAAAAIIEPSAYNMHEIDLGVESLTPAEVVRELSRVSGKDISLQFYDEKEVEELGPRKPVIHSQVWANEVGYQVNFKDLEKSQRQPLSFIYTIDSSPAELSWNDRWYLNHFRKRTAVQFSGYFEDEFWSYLVLQMCEGQPAIRHAVIAMSAWQCQFETGGMEYGEDRENLLPLGHAHKSIACLREHLTRHKSSRVHIETVLVTCILLMLLALIQGDIVAARCHLLSGYNLFKEWEAIDYGGSSNWKALKYSFSRLHIAFSISADPKEFNNDEPFNPLESDEDKIRVYAAKADELERHRSYMMVLRGQIVENHPEAGFMIKSAGSAMPHSTLMIMSKMRLWRGDLLSAGVTSPTHRDLLALFDLYTLIMYLRMSVDSSPEPTESLFDEYLKSFQHVVQVCKSMLRDGSNEQPATFCYIKETIAAALFWCGVKCRDYLVRDEIVSLLNSCKADIPWVSAAVLALHGVIQIESNGVKQGDIIPAVARVQGIDVKEISEGSKIQLSYSKSRDERCWKDEDIVWENEILFY</sequence>
<keyword evidence="5" id="KW-0804">Transcription</keyword>
<evidence type="ECO:0000256" key="6">
    <source>
        <dbReference type="ARBA" id="ARBA00023242"/>
    </source>
</evidence>
<keyword evidence="1" id="KW-0479">Metal-binding</keyword>
<proteinExistence type="predicted"/>
<dbReference type="SUPFAM" id="SSF51735">
    <property type="entry name" value="NAD(P)-binding Rossmann-fold domains"/>
    <property type="match status" value="1"/>
</dbReference>
<reference evidence="8" key="2">
    <citation type="journal article" date="2023" name="IMA Fungus">
        <title>Comparative genomic study of the Penicillium genus elucidates a diverse pangenome and 15 lateral gene transfer events.</title>
        <authorList>
            <person name="Petersen C."/>
            <person name="Sorensen T."/>
            <person name="Nielsen M.R."/>
            <person name="Sondergaard T.E."/>
            <person name="Sorensen J.L."/>
            <person name="Fitzpatrick D.A."/>
            <person name="Frisvad J.C."/>
            <person name="Nielsen K.L."/>
        </authorList>
    </citation>
    <scope>NUCLEOTIDE SEQUENCE</scope>
    <source>
        <strain evidence="8">IBT 35673</strain>
    </source>
</reference>
<evidence type="ECO:0000313" key="8">
    <source>
        <dbReference type="EMBL" id="KAJ5352366.1"/>
    </source>
</evidence>
<dbReference type="InterPro" id="IPR008030">
    <property type="entry name" value="NmrA-like"/>
</dbReference>
<dbReference type="CDD" id="cd05251">
    <property type="entry name" value="NmrA_like_SDR_a"/>
    <property type="match status" value="1"/>
</dbReference>
<organism evidence="8 9">
    <name type="scientific">Penicillium brevicompactum</name>
    <dbReference type="NCBI Taxonomy" id="5074"/>
    <lineage>
        <taxon>Eukaryota</taxon>
        <taxon>Fungi</taxon>
        <taxon>Dikarya</taxon>
        <taxon>Ascomycota</taxon>
        <taxon>Pezizomycotina</taxon>
        <taxon>Eurotiomycetes</taxon>
        <taxon>Eurotiomycetidae</taxon>
        <taxon>Eurotiales</taxon>
        <taxon>Aspergillaceae</taxon>
        <taxon>Penicillium</taxon>
    </lineage>
</organism>
<dbReference type="InterPro" id="IPR021858">
    <property type="entry name" value="Fun_TF"/>
</dbReference>
<dbReference type="GO" id="GO:0046872">
    <property type="term" value="F:metal ion binding"/>
    <property type="evidence" value="ECO:0007669"/>
    <property type="project" value="UniProtKB-KW"/>
</dbReference>
<dbReference type="InterPro" id="IPR052360">
    <property type="entry name" value="Transcr_Regulatory_Proteins"/>
</dbReference>
<comment type="caution">
    <text evidence="8">The sequence shown here is derived from an EMBL/GenBank/DDBJ whole genome shotgun (WGS) entry which is preliminary data.</text>
</comment>
<dbReference type="InterPro" id="IPR006162">
    <property type="entry name" value="Ppantetheine_attach_site"/>
</dbReference>
<accession>A0A9W9R293</accession>
<reference evidence="8" key="1">
    <citation type="submission" date="2022-12" db="EMBL/GenBank/DDBJ databases">
        <authorList>
            <person name="Petersen C."/>
        </authorList>
    </citation>
    <scope>NUCLEOTIDE SEQUENCE</scope>
    <source>
        <strain evidence="8">IBT 35673</strain>
    </source>
</reference>
<dbReference type="PANTHER" id="PTHR36206">
    <property type="entry name" value="ASPERCRYPTIN BIOSYNTHESIS CLUSTER-SPECIFIC TRANSCRIPTION REGULATOR ATNN-RELATED"/>
    <property type="match status" value="1"/>
</dbReference>
<dbReference type="InterPro" id="IPR036291">
    <property type="entry name" value="NAD(P)-bd_dom_sf"/>
</dbReference>
<evidence type="ECO:0000256" key="1">
    <source>
        <dbReference type="ARBA" id="ARBA00022723"/>
    </source>
</evidence>
<protein>
    <recommendedName>
        <fullName evidence="7">NmrA-like domain-containing protein</fullName>
    </recommendedName>
</protein>
<keyword evidence="2" id="KW-0862">Zinc</keyword>
<evidence type="ECO:0000256" key="2">
    <source>
        <dbReference type="ARBA" id="ARBA00022833"/>
    </source>
</evidence>
<keyword evidence="3" id="KW-0805">Transcription regulation</keyword>
<feature type="domain" description="NmrA-like" evidence="7">
    <location>
        <begin position="7"/>
        <end position="284"/>
    </location>
</feature>
<name>A0A9W9R293_PENBR</name>
<dbReference type="GO" id="GO:0003677">
    <property type="term" value="F:DNA binding"/>
    <property type="evidence" value="ECO:0007669"/>
    <property type="project" value="UniProtKB-KW"/>
</dbReference>
<dbReference type="AlphaFoldDB" id="A0A9W9R293"/>
<dbReference type="Gene3D" id="3.40.50.720">
    <property type="entry name" value="NAD(P)-binding Rossmann-like Domain"/>
    <property type="match status" value="1"/>
</dbReference>
<dbReference type="Pfam" id="PF05368">
    <property type="entry name" value="NmrA"/>
    <property type="match status" value="1"/>
</dbReference>
<evidence type="ECO:0000256" key="4">
    <source>
        <dbReference type="ARBA" id="ARBA00023125"/>
    </source>
</evidence>
<evidence type="ECO:0000256" key="3">
    <source>
        <dbReference type="ARBA" id="ARBA00023015"/>
    </source>
</evidence>
<keyword evidence="4" id="KW-0238">DNA-binding</keyword>